<evidence type="ECO:0000259" key="3">
    <source>
        <dbReference type="PROSITE" id="PS51913"/>
    </source>
</evidence>
<protein>
    <submittedName>
        <fullName evidence="4">Restriction endonuclease</fullName>
    </submittedName>
</protein>
<reference key="1">
    <citation type="submission" date="2010-11" db="EMBL/GenBank/DDBJ databases">
        <title>The complete sequence of chromosome of Isophaera pallida ATCC 43644.</title>
        <authorList>
            <consortium name="US DOE Joint Genome Institute (JGI-PGF)"/>
            <person name="Lucas S."/>
            <person name="Copeland A."/>
            <person name="Lapidus A."/>
            <person name="Bruce D."/>
            <person name="Goodwin L."/>
            <person name="Pitluck S."/>
            <person name="Kyrpides N."/>
            <person name="Mavromatis K."/>
            <person name="Pagani I."/>
            <person name="Ivanova N."/>
            <person name="Saunders E."/>
            <person name="Brettin T."/>
            <person name="Detter J.C."/>
            <person name="Han C."/>
            <person name="Tapia R."/>
            <person name="Land M."/>
            <person name="Hauser L."/>
            <person name="Markowitz V."/>
            <person name="Cheng J.-F."/>
            <person name="Hugenholtz P."/>
            <person name="Woyke T."/>
            <person name="Wu D."/>
            <person name="Eisen J.A."/>
        </authorList>
    </citation>
    <scope>NUCLEOTIDE SEQUENCE</scope>
    <source>
        <strain>ATCC 43644</strain>
    </source>
</reference>
<evidence type="ECO:0000313" key="5">
    <source>
        <dbReference type="Proteomes" id="UP000008631"/>
    </source>
</evidence>
<dbReference type="GO" id="GO:0006355">
    <property type="term" value="P:regulation of DNA-templated transcription"/>
    <property type="evidence" value="ECO:0007669"/>
    <property type="project" value="InterPro"/>
</dbReference>
<sequence length="111" mass="11767">MAKKKTPKTEAPADAGKKAPKAKPAKAKPEAEAKPKKVGCLDAAAKVLGETGQAMTCQEMIDAMAAKGYWTSPNGKMPAATLYAAILREITTKAKESRFTKTERGKFALAK</sequence>
<feature type="domain" description="HTH HARE-type" evidence="3">
    <location>
        <begin position="38"/>
        <end position="111"/>
    </location>
</feature>
<dbReference type="Proteomes" id="UP000008631">
    <property type="component" value="Chromosome"/>
</dbReference>
<dbReference type="InParanoid" id="E8QXH6"/>
<dbReference type="InterPro" id="IPR007759">
    <property type="entry name" value="Asxl_HARE-HTH"/>
</dbReference>
<evidence type="ECO:0000313" key="4">
    <source>
        <dbReference type="EMBL" id="ADV63024.1"/>
    </source>
</evidence>
<dbReference type="Pfam" id="PF05066">
    <property type="entry name" value="HARE-HTH"/>
    <property type="match status" value="1"/>
</dbReference>
<keyword evidence="4" id="KW-0378">Hydrolase</keyword>
<keyword evidence="1" id="KW-0804">Transcription</keyword>
<dbReference type="HOGENOM" id="CLU_2154934_0_0_0"/>
<dbReference type="OrthoDB" id="292347at2"/>
<keyword evidence="4" id="KW-0255">Endonuclease</keyword>
<dbReference type="GO" id="GO:0004519">
    <property type="term" value="F:endonuclease activity"/>
    <property type="evidence" value="ECO:0007669"/>
    <property type="project" value="UniProtKB-KW"/>
</dbReference>
<dbReference type="PROSITE" id="PS51913">
    <property type="entry name" value="HTH_HARE"/>
    <property type="match status" value="1"/>
</dbReference>
<reference evidence="4 5" key="2">
    <citation type="journal article" date="2011" name="Stand. Genomic Sci.">
        <title>Complete genome sequence of Isosphaera pallida type strain (IS1B).</title>
        <authorList>
            <consortium name="US DOE Joint Genome Institute (JGI-PGF)"/>
            <person name="Goker M."/>
            <person name="Cleland D."/>
            <person name="Saunders E."/>
            <person name="Lapidus A."/>
            <person name="Nolan M."/>
            <person name="Lucas S."/>
            <person name="Hammon N."/>
            <person name="Deshpande S."/>
            <person name="Cheng J.F."/>
            <person name="Tapia R."/>
            <person name="Han C."/>
            <person name="Goodwin L."/>
            <person name="Pitluck S."/>
            <person name="Liolios K."/>
            <person name="Pagani I."/>
            <person name="Ivanova N."/>
            <person name="Mavromatis K."/>
            <person name="Pati A."/>
            <person name="Chen A."/>
            <person name="Palaniappan K."/>
            <person name="Land M."/>
            <person name="Hauser L."/>
            <person name="Chang Y.J."/>
            <person name="Jeffries C.D."/>
            <person name="Detter J.C."/>
            <person name="Beck B."/>
            <person name="Woyke T."/>
            <person name="Bristow J."/>
            <person name="Eisen J.A."/>
            <person name="Markowitz V."/>
            <person name="Hugenholtz P."/>
            <person name="Kyrpides N.C."/>
            <person name="Klenk H.P."/>
        </authorList>
    </citation>
    <scope>NUCLEOTIDE SEQUENCE [LARGE SCALE GENOMIC DNA]</scope>
    <source>
        <strain evidence="5">ATCC 43644 / DSM 9630 / IS1B</strain>
    </source>
</reference>
<accession>E8QXH6</accession>
<dbReference type="KEGG" id="ipa:Isop_2450"/>
<keyword evidence="5" id="KW-1185">Reference proteome</keyword>
<name>E8QXH6_ISOPI</name>
<dbReference type="EMBL" id="CP002353">
    <property type="protein sequence ID" value="ADV63024.1"/>
    <property type="molecule type" value="Genomic_DNA"/>
</dbReference>
<organism evidence="4 5">
    <name type="scientific">Isosphaera pallida (strain ATCC 43644 / DSM 9630 / IS1B)</name>
    <dbReference type="NCBI Taxonomy" id="575540"/>
    <lineage>
        <taxon>Bacteria</taxon>
        <taxon>Pseudomonadati</taxon>
        <taxon>Planctomycetota</taxon>
        <taxon>Planctomycetia</taxon>
        <taxon>Isosphaerales</taxon>
        <taxon>Isosphaeraceae</taxon>
        <taxon>Isosphaera</taxon>
    </lineage>
</organism>
<dbReference type="RefSeq" id="WP_013565312.1">
    <property type="nucleotide sequence ID" value="NC_014962.1"/>
</dbReference>
<dbReference type="STRING" id="575540.Isop_2450"/>
<dbReference type="AlphaFoldDB" id="E8QXH6"/>
<evidence type="ECO:0000256" key="2">
    <source>
        <dbReference type="SAM" id="MobiDB-lite"/>
    </source>
</evidence>
<feature type="region of interest" description="Disordered" evidence="2">
    <location>
        <begin position="1"/>
        <end position="36"/>
    </location>
</feature>
<evidence type="ECO:0000256" key="1">
    <source>
        <dbReference type="ARBA" id="ARBA00023163"/>
    </source>
</evidence>
<keyword evidence="4" id="KW-0540">Nuclease</keyword>
<proteinExistence type="predicted"/>
<gene>
    <name evidence="4" type="ordered locus">Isop_2450</name>
</gene>